<keyword evidence="3" id="KW-1185">Reference proteome</keyword>
<protein>
    <submittedName>
        <fullName evidence="2">GntR family transcriptional regulator</fullName>
    </submittedName>
</protein>
<accession>A0A3Q9C646</accession>
<name>A0A3Q9C646_9ACTN</name>
<feature type="coiled-coil region" evidence="1">
    <location>
        <begin position="267"/>
        <end position="301"/>
    </location>
</feature>
<reference evidence="2 3" key="1">
    <citation type="submission" date="2018-12" db="EMBL/GenBank/DDBJ databases">
        <authorList>
            <person name="Li K."/>
        </authorList>
    </citation>
    <scope>NUCLEOTIDE SEQUENCE [LARGE SCALE GENOMIC DNA]</scope>
    <source>
        <strain evidence="3">CR22</strain>
    </source>
</reference>
<evidence type="ECO:0000313" key="3">
    <source>
        <dbReference type="Proteomes" id="UP000280197"/>
    </source>
</evidence>
<dbReference type="Proteomes" id="UP000280197">
    <property type="component" value="Chromosome"/>
</dbReference>
<proteinExistence type="predicted"/>
<evidence type="ECO:0000256" key="1">
    <source>
        <dbReference type="SAM" id="Coils"/>
    </source>
</evidence>
<dbReference type="InterPro" id="IPR036388">
    <property type="entry name" value="WH-like_DNA-bd_sf"/>
</dbReference>
<dbReference type="SUPFAM" id="SSF46785">
    <property type="entry name" value="Winged helix' DNA-binding domain"/>
    <property type="match status" value="1"/>
</dbReference>
<dbReference type="AlphaFoldDB" id="A0A3Q9C646"/>
<dbReference type="InterPro" id="IPR036390">
    <property type="entry name" value="WH_DNA-bd_sf"/>
</dbReference>
<dbReference type="KEGG" id="saqu:EJC51_46200"/>
<organism evidence="2 3">
    <name type="scientific">Streptomyces aquilus</name>
    <dbReference type="NCBI Taxonomy" id="2548456"/>
    <lineage>
        <taxon>Bacteria</taxon>
        <taxon>Bacillati</taxon>
        <taxon>Actinomycetota</taxon>
        <taxon>Actinomycetes</taxon>
        <taxon>Kitasatosporales</taxon>
        <taxon>Streptomycetaceae</taxon>
        <taxon>Streptomyces</taxon>
    </lineage>
</organism>
<evidence type="ECO:0000313" key="2">
    <source>
        <dbReference type="EMBL" id="AZP22793.1"/>
    </source>
</evidence>
<gene>
    <name evidence="2" type="ORF">EJC51_46200</name>
</gene>
<sequence>MAGAAVRARRTRCPFEDHGPVVIFVAAGNAAVLGQLTKPHSEGRKVISVASSGLAQVGGVLFGGEGGEGLLNDRLPCRGRWRTNVWKSTACRPGPGKPRQVRGARTMPPITLAPGIGLPGNRGAGMTTADNVVADNDVQAVRRWVRLSCTEPGTHLPALAEIARDLRLPADVVRCALEQLASEGMVTLYEGYRLYSVGTATPTERAYRMLRTAIHFSYEPGERFMTRFDIGQRFDIGTKEAAAAVRQLTAEGLLTGPRGQYVNAFSPQQQRRRVKQLRERASQLRREALELMRTAREIEQELPAGGDAQET</sequence>
<keyword evidence="1" id="KW-0175">Coiled coil</keyword>
<dbReference type="EMBL" id="CP034463">
    <property type="protein sequence ID" value="AZP22793.1"/>
    <property type="molecule type" value="Genomic_DNA"/>
</dbReference>
<dbReference type="Gene3D" id="1.10.10.10">
    <property type="entry name" value="Winged helix-like DNA-binding domain superfamily/Winged helix DNA-binding domain"/>
    <property type="match status" value="1"/>
</dbReference>